<dbReference type="PROSITE" id="PS51847">
    <property type="entry name" value="SMP"/>
    <property type="match status" value="1"/>
</dbReference>
<dbReference type="GO" id="GO:0007005">
    <property type="term" value="P:mitochondrion organization"/>
    <property type="evidence" value="ECO:0007669"/>
    <property type="project" value="InterPro"/>
</dbReference>
<dbReference type="Proteomes" id="UP000323386">
    <property type="component" value="Unassembled WGS sequence"/>
</dbReference>
<keyword evidence="6" id="KW-0445">Lipid transport</keyword>
<feature type="compositionally biased region" description="Basic residues" evidence="11">
    <location>
        <begin position="1040"/>
        <end position="1059"/>
    </location>
</feature>
<dbReference type="GO" id="GO:1990456">
    <property type="term" value="P:mitochondrion-endoplasmic reticulum membrane tethering"/>
    <property type="evidence" value="ECO:0007669"/>
    <property type="project" value="TreeGrafter"/>
</dbReference>
<dbReference type="InterPro" id="IPR027536">
    <property type="entry name" value="MDM34"/>
</dbReference>
<feature type="compositionally biased region" description="Polar residues" evidence="11">
    <location>
        <begin position="855"/>
        <end position="868"/>
    </location>
</feature>
<feature type="compositionally biased region" description="Low complexity" evidence="11">
    <location>
        <begin position="1161"/>
        <end position="1179"/>
    </location>
</feature>
<feature type="region of interest" description="Disordered" evidence="11">
    <location>
        <begin position="390"/>
        <end position="934"/>
    </location>
</feature>
<keyword evidence="9 10" id="KW-0472">Membrane</keyword>
<feature type="compositionally biased region" description="Low complexity" evidence="11">
    <location>
        <begin position="292"/>
        <end position="304"/>
    </location>
</feature>
<comment type="domain">
    <text evidence="10">Lacks alpha-helical transmembrane segments, suggesting that it resides in the membrane via beta-sheet conformations similar to those predicted for other outer membrane proteins and porin.</text>
</comment>
<feature type="compositionally biased region" description="Polar residues" evidence="11">
    <location>
        <begin position="902"/>
        <end position="925"/>
    </location>
</feature>
<feature type="compositionally biased region" description="Low complexity" evidence="11">
    <location>
        <begin position="726"/>
        <end position="754"/>
    </location>
</feature>
<keyword evidence="8 10" id="KW-0496">Mitochondrion</keyword>
<keyword evidence="3 10" id="KW-1134">Transmembrane beta strand</keyword>
<feature type="compositionally biased region" description="Polar residues" evidence="11">
    <location>
        <begin position="774"/>
        <end position="788"/>
    </location>
</feature>
<comment type="subunit">
    <text evidence="10">Component of the ER-mitochondria encounter structure (ERMES) or MDM complex, composed of MMM1, MDM10, MDM12 and MDM34.</text>
</comment>
<feature type="compositionally biased region" description="Low complexity" evidence="11">
    <location>
        <begin position="1118"/>
        <end position="1130"/>
    </location>
</feature>
<feature type="compositionally biased region" description="Basic residues" evidence="11">
    <location>
        <begin position="799"/>
        <end position="808"/>
    </location>
</feature>
<evidence type="ECO:0000259" key="12">
    <source>
        <dbReference type="PROSITE" id="PS51847"/>
    </source>
</evidence>
<evidence type="ECO:0000256" key="6">
    <source>
        <dbReference type="ARBA" id="ARBA00023055"/>
    </source>
</evidence>
<dbReference type="EMBL" id="OOIP01000009">
    <property type="protein sequence ID" value="SPO38312.1"/>
    <property type="molecule type" value="Genomic_DNA"/>
</dbReference>
<evidence type="ECO:0000256" key="10">
    <source>
        <dbReference type="HAMAP-Rule" id="MF_03105"/>
    </source>
</evidence>
<evidence type="ECO:0000313" key="13">
    <source>
        <dbReference type="EMBL" id="SPO38312.1"/>
    </source>
</evidence>
<dbReference type="AlphaFoldDB" id="A0A5C3F1Z0"/>
<evidence type="ECO:0000256" key="1">
    <source>
        <dbReference type="ARBA" id="ARBA00004370"/>
    </source>
</evidence>
<dbReference type="InterPro" id="IPR031468">
    <property type="entry name" value="SMP_LBD"/>
</dbReference>
<dbReference type="Pfam" id="PF26545">
    <property type="entry name" value="Mdm34_N"/>
    <property type="match status" value="1"/>
</dbReference>
<accession>A0A5C3F1Z0</accession>
<evidence type="ECO:0000256" key="4">
    <source>
        <dbReference type="ARBA" id="ARBA00022692"/>
    </source>
</evidence>
<dbReference type="PANTHER" id="PTHR28185:SF1">
    <property type="entry name" value="MITOCHONDRIAL DISTRIBUTION AND MORPHOLOGY PROTEIN 34"/>
    <property type="match status" value="1"/>
</dbReference>
<feature type="compositionally biased region" description="Low complexity" evidence="11">
    <location>
        <begin position="641"/>
        <end position="654"/>
    </location>
</feature>
<dbReference type="CDD" id="cd21673">
    <property type="entry name" value="SMP_Mdm34"/>
    <property type="match status" value="1"/>
</dbReference>
<keyword evidence="14" id="KW-1185">Reference proteome</keyword>
<evidence type="ECO:0000256" key="11">
    <source>
        <dbReference type="SAM" id="MobiDB-lite"/>
    </source>
</evidence>
<feature type="compositionally biased region" description="Gly residues" evidence="11">
    <location>
        <begin position="1003"/>
        <end position="1013"/>
    </location>
</feature>
<feature type="compositionally biased region" description="Low complexity" evidence="11">
    <location>
        <begin position="1060"/>
        <end position="1092"/>
    </location>
</feature>
<dbReference type="HAMAP" id="MF_03105">
    <property type="entry name" value="Mdm34"/>
    <property type="match status" value="1"/>
</dbReference>
<comment type="function">
    <text evidence="10">Component of the ERMES/MDM complex, which serves as a molecular tether to connect the endoplasmic reticulum (ER) and mitochondria. Components of this complex are involved in the control of mitochondrial shape and protein biogenesis, and function in nonvesicular lipid trafficking between the ER and mitochondria. MDM34 is required for the interaction of the ER-resident membrane protein MMM1 and the outer mitochondrial membrane-resident beta-barrel protein MDM10.</text>
</comment>
<evidence type="ECO:0000256" key="3">
    <source>
        <dbReference type="ARBA" id="ARBA00022452"/>
    </source>
</evidence>
<feature type="compositionally biased region" description="Acidic residues" evidence="11">
    <location>
        <begin position="463"/>
        <end position="499"/>
    </location>
</feature>
<feature type="region of interest" description="Disordered" evidence="11">
    <location>
        <begin position="207"/>
        <end position="335"/>
    </location>
</feature>
<dbReference type="GO" id="GO:0008289">
    <property type="term" value="F:lipid binding"/>
    <property type="evidence" value="ECO:0007669"/>
    <property type="project" value="UniProtKB-KW"/>
</dbReference>
<feature type="compositionally biased region" description="Low complexity" evidence="11">
    <location>
        <begin position="532"/>
        <end position="542"/>
    </location>
</feature>
<comment type="subcellular location">
    <subcellularLocation>
        <location evidence="1">Membrane</location>
    </subcellularLocation>
    <subcellularLocation>
        <location evidence="10">Mitochondrion outer membrane</location>
        <topology evidence="10">Multi-pass membrane protein</topology>
    </subcellularLocation>
    <text evidence="10">The ERMES/MDM complex localizes to a few discrete foci (around 10 per single cell), that represent mitochondria-endoplasmic reticulum junctions. These foci are often found next to mtDNA nucleoids.</text>
</comment>
<feature type="compositionally biased region" description="Gly residues" evidence="11">
    <location>
        <begin position="1106"/>
        <end position="1117"/>
    </location>
</feature>
<organism evidence="13 14">
    <name type="scientific">Pseudozyma flocculosa</name>
    <dbReference type="NCBI Taxonomy" id="84751"/>
    <lineage>
        <taxon>Eukaryota</taxon>
        <taxon>Fungi</taxon>
        <taxon>Dikarya</taxon>
        <taxon>Basidiomycota</taxon>
        <taxon>Ustilaginomycotina</taxon>
        <taxon>Ustilaginomycetes</taxon>
        <taxon>Ustilaginales</taxon>
        <taxon>Ustilaginaceae</taxon>
        <taxon>Pseudozyma</taxon>
    </lineage>
</organism>
<keyword evidence="4 10" id="KW-0812">Transmembrane</keyword>
<dbReference type="GO" id="GO:0015914">
    <property type="term" value="P:phospholipid transport"/>
    <property type="evidence" value="ECO:0007669"/>
    <property type="project" value="TreeGrafter"/>
</dbReference>
<comment type="similarity">
    <text evidence="10">Belongs to the MDM34 family.</text>
</comment>
<evidence type="ECO:0000256" key="8">
    <source>
        <dbReference type="ARBA" id="ARBA00023128"/>
    </source>
</evidence>
<feature type="compositionally biased region" description="Basic and acidic residues" evidence="11">
    <location>
        <begin position="207"/>
        <end position="216"/>
    </location>
</feature>
<keyword evidence="5 10" id="KW-1000">Mitochondrion outer membrane</keyword>
<dbReference type="GO" id="GO:0032865">
    <property type="term" value="C:ERMES complex"/>
    <property type="evidence" value="ECO:0007669"/>
    <property type="project" value="UniProtKB-UniRule"/>
</dbReference>
<feature type="region of interest" description="Disordered" evidence="11">
    <location>
        <begin position="1156"/>
        <end position="1215"/>
    </location>
</feature>
<keyword evidence="7" id="KW-0446">Lipid-binding</keyword>
<evidence type="ECO:0000313" key="14">
    <source>
        <dbReference type="Proteomes" id="UP000323386"/>
    </source>
</evidence>
<gene>
    <name evidence="10" type="primary">MDM34</name>
    <name evidence="13" type="ORF">PSFLO_03789</name>
</gene>
<dbReference type="OrthoDB" id="17927at2759"/>
<evidence type="ECO:0000256" key="5">
    <source>
        <dbReference type="ARBA" id="ARBA00022787"/>
    </source>
</evidence>
<feature type="region of interest" description="Disordered" evidence="11">
    <location>
        <begin position="996"/>
        <end position="1130"/>
    </location>
</feature>
<feature type="compositionally biased region" description="Low complexity" evidence="11">
    <location>
        <begin position="1014"/>
        <end position="1027"/>
    </location>
</feature>
<name>A0A5C3F1Z0_9BASI</name>
<feature type="compositionally biased region" description="Polar residues" evidence="11">
    <location>
        <begin position="875"/>
        <end position="891"/>
    </location>
</feature>
<sequence length="1215" mass="125366">MSFNFTWPTFSNEFHESAAQMLDSALNKGPKPKVIADDIKVEELGMGTIPPELEILEIGDLGTDRFRGIFRLTYAGDAHLVLKTKVQANPLSKPNRPDLGLFPSTTASRGILFAAAPLVVPMHLRLSHVKLRAIVVLVVSKQKGITLVFKNDPLESVQVSSTFDSVAVLAKYLQQEIETQLREMFREDLPGIIHRLSQRWLSGEAKHEREEARLRSEGQQQHAHANSHQHHQANQTNHKHNYRQTPLPRSTSDPHGHFETASAPGGRRGHGGAPLSSTHTTPRPRSARRKTSMSAGASASGAPPRKTPPVSPPTASRSRSATPRRPRHSAKAASMSAAPLFNELLSSSASSAFTSSFPDIENYDPTYGLRPDDLPTHSGFSGLGKLAQRVSGGLRDLTSPPEVGPGGGSFVGQDRRADRPDPSGIDTDTSDPAGAALDSDGYTSHDDGDDDEDDLSHDGDAGAVDDDDDGDDDDGDDVSDSVLDDDDEIDDVPDLDLDNSADYTRFGYPPASAAFSDTHEVNRASSIIFDDAPAPGTSASSAAGGGAGSLSRRGGRRRAGSIGRPSEGGGSLRSTRTSSSSSRRRAPAVEYETIPAVGGGTVTRPRVYHIASKVQPPEVDWDDESTARPSQYGGGGGSSRTGGATRYGSEMGSTTLGGGPGSSRTNTVRGLGSPMLEGQRFPMDGSSEESLMELPPESMHSSDRSQHRMPQHHAAAYYGGGGGWRSGSSASASSASLSARQSSSGRDSGLYSSGLPSRADSLSRYTNGGWDYSGASSAPTSLPTSGLGSASDLGFQQQQHHHHHHHQRNGHDDADQRQQDSAGGIGIRLSKGKNVARPRPTAAASLDRAGFVTASPRQSNGGSGGSRWSQHDTPSRSTALASSPDLSTSGPHNDGGGRGGDLSTSPFSQRDLLSTSPSFHGSSPRSHYVSGASHALQQAAGAGGSGSGAGGAAGTAATTTTKLSIDASAHFADLVKSNHTLSPFTRSMEHFTVRSAPVTPGGWQHGGGGGGSVVGSAANSSHSAASGSGTGSGGSQAAMHPHHHHHHGHGHGHGQRHQHSQSQHVHGAATAPAAVRSAVGRSAAAASAVGGAQTDSPARRRRTFQLGGGGSGSGSGGSNTPSSSPQIGNAHTFAPAAATGTAAAGQGGFAAYAGEKPRGFTASTPPSVSPGPSSSSSSSVGGGGGGAGRRIRPGSMGPPSEAARLNAARWEAIRE</sequence>
<reference evidence="13 14" key="1">
    <citation type="submission" date="2018-03" db="EMBL/GenBank/DDBJ databases">
        <authorList>
            <person name="Guldener U."/>
        </authorList>
    </citation>
    <scope>NUCLEOTIDE SEQUENCE [LARGE SCALE GENOMIC DNA]</scope>
    <source>
        <strain evidence="13 14">DAOM196992</strain>
    </source>
</reference>
<dbReference type="PANTHER" id="PTHR28185">
    <property type="entry name" value="MITOCHONDRIAL DISTRIBUTION AND MORPHOLOGY PROTEIN 34"/>
    <property type="match status" value="1"/>
</dbReference>
<feature type="compositionally biased region" description="Basic and acidic residues" evidence="11">
    <location>
        <begin position="809"/>
        <end position="818"/>
    </location>
</feature>
<evidence type="ECO:0000256" key="2">
    <source>
        <dbReference type="ARBA" id="ARBA00022448"/>
    </source>
</evidence>
<proteinExistence type="inferred from homology"/>
<feature type="compositionally biased region" description="Basic residues" evidence="11">
    <location>
        <begin position="225"/>
        <end position="242"/>
    </location>
</feature>
<evidence type="ECO:0000256" key="7">
    <source>
        <dbReference type="ARBA" id="ARBA00023121"/>
    </source>
</evidence>
<dbReference type="InterPro" id="IPR058825">
    <property type="entry name" value="MDM34_N"/>
</dbReference>
<keyword evidence="2" id="KW-0813">Transport</keyword>
<evidence type="ECO:0000256" key="9">
    <source>
        <dbReference type="ARBA" id="ARBA00023136"/>
    </source>
</evidence>
<protein>
    <recommendedName>
        <fullName evidence="10">Mitochondrial distribution and morphology protein 34</fullName>
    </recommendedName>
</protein>
<feature type="domain" description="SMP-LTD" evidence="12">
    <location>
        <begin position="1"/>
        <end position="198"/>
    </location>
</feature>